<evidence type="ECO:0000259" key="16">
    <source>
        <dbReference type="PROSITE" id="PS50173"/>
    </source>
</evidence>
<dbReference type="Proteomes" id="UP000017081">
    <property type="component" value="Unassembled WGS sequence"/>
</dbReference>
<keyword evidence="12 15" id="KW-0238">DNA-binding</keyword>
<dbReference type="GO" id="GO:0003684">
    <property type="term" value="F:damaged DNA binding"/>
    <property type="evidence" value="ECO:0007669"/>
    <property type="project" value="InterPro"/>
</dbReference>
<dbReference type="GO" id="GO:0042276">
    <property type="term" value="P:error-prone translesion synthesis"/>
    <property type="evidence" value="ECO:0007669"/>
    <property type="project" value="TreeGrafter"/>
</dbReference>
<evidence type="ECO:0000256" key="15">
    <source>
        <dbReference type="HAMAP-Rule" id="MF_01113"/>
    </source>
</evidence>
<accession>U7VE51</accession>
<evidence type="ECO:0000256" key="13">
    <source>
        <dbReference type="ARBA" id="ARBA00023204"/>
    </source>
</evidence>
<dbReference type="InterPro" id="IPR043502">
    <property type="entry name" value="DNA/RNA_pol_sf"/>
</dbReference>
<evidence type="ECO:0000313" key="17">
    <source>
        <dbReference type="EMBL" id="ERT69414.1"/>
    </source>
</evidence>
<reference evidence="17 18" key="1">
    <citation type="submission" date="2013-08" db="EMBL/GenBank/DDBJ databases">
        <authorList>
            <person name="Weinstock G."/>
            <person name="Sodergren E."/>
            <person name="Wylie T."/>
            <person name="Fulton L."/>
            <person name="Fulton R."/>
            <person name="Fronick C."/>
            <person name="O'Laughlin M."/>
            <person name="Godfrey J."/>
            <person name="Miner T."/>
            <person name="Herter B."/>
            <person name="Appelbaum E."/>
            <person name="Cordes M."/>
            <person name="Lek S."/>
            <person name="Wollam A."/>
            <person name="Pepin K.H."/>
            <person name="Palsikar V.B."/>
            <person name="Mitreva M."/>
            <person name="Wilson R.K."/>
        </authorList>
    </citation>
    <scope>NUCLEOTIDE SEQUENCE [LARGE SCALE GENOMIC DNA]</scope>
    <source>
        <strain evidence="17 18">ATCC BAA-474</strain>
    </source>
</reference>
<keyword evidence="13 15" id="KW-0234">DNA repair</keyword>
<feature type="binding site" evidence="15">
    <location>
        <position position="99"/>
    </location>
    <ligand>
        <name>Mg(2+)</name>
        <dbReference type="ChEBI" id="CHEBI:18420"/>
    </ligand>
</feature>
<feature type="domain" description="UmuC" evidence="16">
    <location>
        <begin position="5"/>
        <end position="182"/>
    </location>
</feature>
<feature type="binding site" evidence="15">
    <location>
        <position position="9"/>
    </location>
    <ligand>
        <name>Mg(2+)</name>
        <dbReference type="ChEBI" id="CHEBI:18420"/>
    </ligand>
</feature>
<dbReference type="HAMAP" id="MF_01113">
    <property type="entry name" value="DNApol_IV"/>
    <property type="match status" value="1"/>
</dbReference>
<name>U7VE51_9FUSO</name>
<evidence type="ECO:0000256" key="4">
    <source>
        <dbReference type="ARBA" id="ARBA00022490"/>
    </source>
</evidence>
<dbReference type="CDD" id="cd03586">
    <property type="entry name" value="PolY_Pol_IV_kappa"/>
    <property type="match status" value="1"/>
</dbReference>
<dbReference type="InterPro" id="IPR050116">
    <property type="entry name" value="DNA_polymerase-Y"/>
</dbReference>
<keyword evidence="5 15" id="KW-0808">Transferase</keyword>
<evidence type="ECO:0000256" key="10">
    <source>
        <dbReference type="ARBA" id="ARBA00022842"/>
    </source>
</evidence>
<evidence type="ECO:0000256" key="5">
    <source>
        <dbReference type="ARBA" id="ARBA00022679"/>
    </source>
</evidence>
<keyword evidence="18" id="KW-1185">Reference proteome</keyword>
<dbReference type="GO" id="GO:0009432">
    <property type="term" value="P:SOS response"/>
    <property type="evidence" value="ECO:0007669"/>
    <property type="project" value="TreeGrafter"/>
</dbReference>
<keyword evidence="7 15" id="KW-0235">DNA replication</keyword>
<evidence type="ECO:0000256" key="12">
    <source>
        <dbReference type="ARBA" id="ARBA00023125"/>
    </source>
</evidence>
<comment type="caution">
    <text evidence="17">The sequence shown here is derived from an EMBL/GenBank/DDBJ whole genome shotgun (WGS) entry which is preliminary data.</text>
</comment>
<dbReference type="GO" id="GO:0006261">
    <property type="term" value="P:DNA-templated DNA replication"/>
    <property type="evidence" value="ECO:0007669"/>
    <property type="project" value="UniProtKB-UniRule"/>
</dbReference>
<feature type="active site" evidence="15">
    <location>
        <position position="100"/>
    </location>
</feature>
<keyword evidence="10 15" id="KW-0460">Magnesium</keyword>
<keyword evidence="3 15" id="KW-0515">Mutator protein</keyword>
<dbReference type="InterPro" id="IPR036775">
    <property type="entry name" value="DNA_pol_Y-fam_lit_finger_sf"/>
</dbReference>
<dbReference type="HOGENOM" id="CLU_012348_1_1_0"/>
<dbReference type="STRING" id="1319815.HMPREF0202_00684"/>
<sequence length="351" mass="40494">MRKLIMHYDMDAFYASIEIRDNPKYKDKPIVVAGGVVTTASYPARKFGIHSAMNTLDAKRLCPKLIVLPVNKDKYAYESKIIHELVLKITHKVEFIALDEGFIDITDIISRFQSKESFATTFRKRIHEITGLTCSVGIGPNKLTAKIASDINKPGGQYIFNNEDEFIEFIKEKNIRKLPGVGKQFEKILNKNNIHFVKDIYPFSLKELIAKYGSSRGGMLYTYSRGIDHREVEFNRAIHSIGNENTFRIPLDSEEEISREIDALFQWSYNRLQRKKLLTKTVSLKVRFKNRETITRSKTRFIPSDDKEILKGMLDEILSSLDLVNNIKLLGVSFSNLENHSSRQLVFEKLY</sequence>
<keyword evidence="8 15" id="KW-0479">Metal-binding</keyword>
<evidence type="ECO:0000256" key="11">
    <source>
        <dbReference type="ARBA" id="ARBA00022932"/>
    </source>
</evidence>
<evidence type="ECO:0000256" key="6">
    <source>
        <dbReference type="ARBA" id="ARBA00022695"/>
    </source>
</evidence>
<dbReference type="Gene3D" id="1.10.150.20">
    <property type="entry name" value="5' to 3' exonuclease, C-terminal subdomain"/>
    <property type="match status" value="1"/>
</dbReference>
<evidence type="ECO:0000256" key="3">
    <source>
        <dbReference type="ARBA" id="ARBA00022457"/>
    </source>
</evidence>
<dbReference type="PANTHER" id="PTHR11076:SF33">
    <property type="entry name" value="DNA POLYMERASE KAPPA"/>
    <property type="match status" value="1"/>
</dbReference>
<dbReference type="GO" id="GO:0005829">
    <property type="term" value="C:cytosol"/>
    <property type="evidence" value="ECO:0007669"/>
    <property type="project" value="TreeGrafter"/>
</dbReference>
<evidence type="ECO:0000256" key="1">
    <source>
        <dbReference type="ARBA" id="ARBA00004496"/>
    </source>
</evidence>
<keyword evidence="11 15" id="KW-0239">DNA-directed DNA polymerase</keyword>
<dbReference type="Gene3D" id="3.30.1490.100">
    <property type="entry name" value="DNA polymerase, Y-family, little finger domain"/>
    <property type="match status" value="1"/>
</dbReference>
<dbReference type="Gene3D" id="3.40.1170.60">
    <property type="match status" value="1"/>
</dbReference>
<dbReference type="EC" id="2.7.7.7" evidence="15"/>
<dbReference type="Gene3D" id="3.30.70.270">
    <property type="match status" value="1"/>
</dbReference>
<comment type="similarity">
    <text evidence="2 15">Belongs to the DNA polymerase type-Y family.</text>
</comment>
<gene>
    <name evidence="15" type="primary">dinB</name>
    <name evidence="17" type="ORF">HMPREF0202_00684</name>
</gene>
<keyword evidence="9 15" id="KW-0227">DNA damage</keyword>
<dbReference type="PANTHER" id="PTHR11076">
    <property type="entry name" value="DNA REPAIR POLYMERASE UMUC / TRANSFERASE FAMILY MEMBER"/>
    <property type="match status" value="1"/>
</dbReference>
<dbReference type="NCBIfam" id="NF002677">
    <property type="entry name" value="PRK02406.1"/>
    <property type="match status" value="1"/>
</dbReference>
<comment type="subcellular location">
    <subcellularLocation>
        <location evidence="1 15">Cytoplasm</location>
    </subcellularLocation>
</comment>
<dbReference type="InterPro" id="IPR017961">
    <property type="entry name" value="DNA_pol_Y-fam_little_finger"/>
</dbReference>
<comment type="function">
    <text evidence="15">Poorly processive, error-prone DNA polymerase involved in untargeted mutagenesis. Copies undamaged DNA at stalled replication forks, which arise in vivo from mismatched or misaligned primer ends. These misaligned primers can be extended by PolIV. Exhibits no 3'-5' exonuclease (proofreading) activity. May be involved in translesional synthesis, in conjunction with the beta clamp from PolIII.</text>
</comment>
<evidence type="ECO:0000256" key="8">
    <source>
        <dbReference type="ARBA" id="ARBA00022723"/>
    </source>
</evidence>
<keyword evidence="4 15" id="KW-0963">Cytoplasm</keyword>
<dbReference type="EMBL" id="AXZF01000026">
    <property type="protein sequence ID" value="ERT69414.1"/>
    <property type="molecule type" value="Genomic_DNA"/>
</dbReference>
<protein>
    <recommendedName>
        <fullName evidence="15">DNA polymerase IV</fullName>
        <shortName evidence="15">Pol IV</shortName>
        <ecNumber evidence="15">2.7.7.7</ecNumber>
    </recommendedName>
</protein>
<evidence type="ECO:0000313" key="18">
    <source>
        <dbReference type="Proteomes" id="UP000017081"/>
    </source>
</evidence>
<proteinExistence type="inferred from homology"/>
<dbReference type="Pfam" id="PF21999">
    <property type="entry name" value="IMS_HHH_1"/>
    <property type="match status" value="1"/>
</dbReference>
<dbReference type="Pfam" id="PF00817">
    <property type="entry name" value="IMS"/>
    <property type="match status" value="1"/>
</dbReference>
<comment type="catalytic activity">
    <reaction evidence="14 15">
        <text>DNA(n) + a 2'-deoxyribonucleoside 5'-triphosphate = DNA(n+1) + diphosphate</text>
        <dbReference type="Rhea" id="RHEA:22508"/>
        <dbReference type="Rhea" id="RHEA-COMP:17339"/>
        <dbReference type="Rhea" id="RHEA-COMP:17340"/>
        <dbReference type="ChEBI" id="CHEBI:33019"/>
        <dbReference type="ChEBI" id="CHEBI:61560"/>
        <dbReference type="ChEBI" id="CHEBI:173112"/>
        <dbReference type="EC" id="2.7.7.7"/>
    </reaction>
</comment>
<comment type="subunit">
    <text evidence="15">Monomer.</text>
</comment>
<keyword evidence="6 15" id="KW-0548">Nucleotidyltransferase</keyword>
<dbReference type="SUPFAM" id="SSF56672">
    <property type="entry name" value="DNA/RNA polymerases"/>
    <property type="match status" value="1"/>
</dbReference>
<dbReference type="GO" id="GO:0003887">
    <property type="term" value="F:DNA-directed DNA polymerase activity"/>
    <property type="evidence" value="ECO:0007669"/>
    <property type="project" value="UniProtKB-UniRule"/>
</dbReference>
<dbReference type="InterPro" id="IPR001126">
    <property type="entry name" value="UmuC"/>
</dbReference>
<dbReference type="GO" id="GO:0000287">
    <property type="term" value="F:magnesium ion binding"/>
    <property type="evidence" value="ECO:0007669"/>
    <property type="project" value="UniProtKB-UniRule"/>
</dbReference>
<dbReference type="InterPro" id="IPR053848">
    <property type="entry name" value="IMS_HHH_1"/>
</dbReference>
<evidence type="ECO:0000256" key="7">
    <source>
        <dbReference type="ARBA" id="ARBA00022705"/>
    </source>
</evidence>
<comment type="cofactor">
    <cofactor evidence="15">
        <name>Mg(2+)</name>
        <dbReference type="ChEBI" id="CHEBI:18420"/>
    </cofactor>
    <text evidence="15">Binds 2 magnesium ions per subunit.</text>
</comment>
<dbReference type="GO" id="GO:0006281">
    <property type="term" value="P:DNA repair"/>
    <property type="evidence" value="ECO:0007669"/>
    <property type="project" value="UniProtKB-UniRule"/>
</dbReference>
<dbReference type="SUPFAM" id="SSF100879">
    <property type="entry name" value="Lesion bypass DNA polymerase (Y-family), little finger domain"/>
    <property type="match status" value="1"/>
</dbReference>
<dbReference type="PATRIC" id="fig|1319815.3.peg.654"/>
<dbReference type="InterPro" id="IPR043128">
    <property type="entry name" value="Rev_trsase/Diguanyl_cyclase"/>
</dbReference>
<dbReference type="InterPro" id="IPR022880">
    <property type="entry name" value="DNApol_IV"/>
</dbReference>
<dbReference type="Pfam" id="PF11799">
    <property type="entry name" value="IMS_C"/>
    <property type="match status" value="1"/>
</dbReference>
<organism evidence="17 18">
    <name type="scientific">Cetobacterium somerae ATCC BAA-474</name>
    <dbReference type="NCBI Taxonomy" id="1319815"/>
    <lineage>
        <taxon>Bacteria</taxon>
        <taxon>Fusobacteriati</taxon>
        <taxon>Fusobacteriota</taxon>
        <taxon>Fusobacteriia</taxon>
        <taxon>Fusobacteriales</taxon>
        <taxon>Fusobacteriaceae</taxon>
        <taxon>Cetobacterium</taxon>
    </lineage>
</organism>
<evidence type="ECO:0000256" key="2">
    <source>
        <dbReference type="ARBA" id="ARBA00010945"/>
    </source>
</evidence>
<evidence type="ECO:0000256" key="14">
    <source>
        <dbReference type="ARBA" id="ARBA00049244"/>
    </source>
</evidence>
<dbReference type="eggNOG" id="COG0389">
    <property type="taxonomic scope" value="Bacteria"/>
</dbReference>
<dbReference type="PROSITE" id="PS50173">
    <property type="entry name" value="UMUC"/>
    <property type="match status" value="1"/>
</dbReference>
<dbReference type="RefSeq" id="WP_023050230.1">
    <property type="nucleotide sequence ID" value="NZ_CP173062.2"/>
</dbReference>
<dbReference type="AlphaFoldDB" id="U7VE51"/>
<evidence type="ECO:0000256" key="9">
    <source>
        <dbReference type="ARBA" id="ARBA00022763"/>
    </source>
</evidence>
<feature type="site" description="Substrate discrimination" evidence="15">
    <location>
        <position position="14"/>
    </location>
</feature>